<dbReference type="Pfam" id="PF01965">
    <property type="entry name" value="DJ-1_PfpI"/>
    <property type="match status" value="1"/>
</dbReference>
<dbReference type="Gene3D" id="3.40.50.880">
    <property type="match status" value="1"/>
</dbReference>
<dbReference type="InterPro" id="IPR006286">
    <property type="entry name" value="C56_PfpI-like"/>
</dbReference>
<comment type="caution">
    <text evidence="3">The sequence shown here is derived from an EMBL/GenBank/DDBJ whole genome shotgun (WGS) entry which is preliminary data.</text>
</comment>
<dbReference type="CDD" id="cd03134">
    <property type="entry name" value="GATase1_PfpI_like"/>
    <property type="match status" value="1"/>
</dbReference>
<keyword evidence="4" id="KW-1185">Reference proteome</keyword>
<keyword evidence="3" id="KW-0645">Protease</keyword>
<accession>A0A9Q2HFC6</accession>
<name>A0A9Q2HFC6_9STAP</name>
<dbReference type="InterPro" id="IPR029062">
    <property type="entry name" value="Class_I_gatase-like"/>
</dbReference>
<feature type="domain" description="DJ-1/PfpI" evidence="2">
    <location>
        <begin position="3"/>
        <end position="167"/>
    </location>
</feature>
<dbReference type="Proteomes" id="UP000579136">
    <property type="component" value="Unassembled WGS sequence"/>
</dbReference>
<dbReference type="NCBIfam" id="TIGR01382">
    <property type="entry name" value="PfpI"/>
    <property type="match status" value="1"/>
</dbReference>
<gene>
    <name evidence="3" type="ORF">HNQ45_000985</name>
</gene>
<reference evidence="3 4" key="1">
    <citation type="submission" date="2020-08" db="EMBL/GenBank/DDBJ databases">
        <title>Genomic Encyclopedia of Type Strains, Phase IV (KMG-IV): sequencing the most valuable type-strain genomes for metagenomic binning, comparative biology and taxonomic classification.</title>
        <authorList>
            <person name="Goeker M."/>
        </authorList>
    </citation>
    <scope>NUCLEOTIDE SEQUENCE [LARGE SCALE GENOMIC DNA]</scope>
    <source>
        <strain evidence="3 4">DSM 19163</strain>
    </source>
</reference>
<dbReference type="SUPFAM" id="SSF52317">
    <property type="entry name" value="Class I glutamine amidotransferase-like"/>
    <property type="match status" value="1"/>
</dbReference>
<dbReference type="GO" id="GO:0016798">
    <property type="term" value="F:hydrolase activity, acting on glycosyl bonds"/>
    <property type="evidence" value="ECO:0007669"/>
    <property type="project" value="UniProtKB-KW"/>
</dbReference>
<evidence type="ECO:0000313" key="3">
    <source>
        <dbReference type="EMBL" id="MBB5176098.1"/>
    </source>
</evidence>
<keyword evidence="3" id="KW-0378">Hydrolase</keyword>
<dbReference type="PANTHER" id="PTHR42733:SF2">
    <property type="entry name" value="DJ-1_THIJ_PFPI FAMILY PROTEIN"/>
    <property type="match status" value="1"/>
</dbReference>
<dbReference type="InterPro" id="IPR002818">
    <property type="entry name" value="DJ-1/PfpI"/>
</dbReference>
<dbReference type="PROSITE" id="PS51276">
    <property type="entry name" value="PEPTIDASE_C56_PFPI"/>
    <property type="match status" value="1"/>
</dbReference>
<dbReference type="EC" id="3.2.-.-" evidence="3"/>
<evidence type="ECO:0000313" key="4">
    <source>
        <dbReference type="Proteomes" id="UP000579136"/>
    </source>
</evidence>
<proteinExistence type="inferred from homology"/>
<dbReference type="AlphaFoldDB" id="A0A9Q2HFC6"/>
<dbReference type="EMBL" id="JACHHF010000005">
    <property type="protein sequence ID" value="MBB5176098.1"/>
    <property type="molecule type" value="Genomic_DNA"/>
</dbReference>
<protein>
    <submittedName>
        <fullName evidence="3">Protease I</fullName>
        <ecNumber evidence="3">3.2.-.-</ecNumber>
    </submittedName>
</protein>
<dbReference type="PANTHER" id="PTHR42733">
    <property type="entry name" value="DJ-1 PROTEIN"/>
    <property type="match status" value="1"/>
</dbReference>
<evidence type="ECO:0000259" key="2">
    <source>
        <dbReference type="Pfam" id="PF01965"/>
    </source>
</evidence>
<evidence type="ECO:0000256" key="1">
    <source>
        <dbReference type="ARBA" id="ARBA00008542"/>
    </source>
</evidence>
<dbReference type="RefSeq" id="WP_183674032.1">
    <property type="nucleotide sequence ID" value="NZ_CBCRYX010000004.1"/>
</dbReference>
<dbReference type="GO" id="GO:0006508">
    <property type="term" value="P:proteolysis"/>
    <property type="evidence" value="ECO:0007669"/>
    <property type="project" value="UniProtKB-KW"/>
</dbReference>
<sequence>MAKKVAVLMTDMVEDSEFTTPKDTIVEAGYEVDVISPDGKDVKGKNGGNFEAQASVADANPEDYDALLVPGGFSPDILRGDAEDRPAKFASHFLENDKPVFAICHGPQFLIDTGLLKGRNLTSVKNVKTDLINAGADWEDKSVIVDKNLITSRTPDDFDDFTQAISETLK</sequence>
<keyword evidence="3" id="KW-0326">Glycosidase</keyword>
<comment type="similarity">
    <text evidence="1">Belongs to the peptidase C56 family.</text>
</comment>
<dbReference type="GO" id="GO:0008233">
    <property type="term" value="F:peptidase activity"/>
    <property type="evidence" value="ECO:0007669"/>
    <property type="project" value="UniProtKB-KW"/>
</dbReference>
<organism evidence="3 4">
    <name type="scientific">Nosocomiicoccus ampullae</name>
    <dbReference type="NCBI Taxonomy" id="489910"/>
    <lineage>
        <taxon>Bacteria</taxon>
        <taxon>Bacillati</taxon>
        <taxon>Bacillota</taxon>
        <taxon>Bacilli</taxon>
        <taxon>Bacillales</taxon>
        <taxon>Staphylococcaceae</taxon>
        <taxon>Nosocomiicoccus</taxon>
    </lineage>
</organism>